<dbReference type="FunFam" id="3.30.70.1170:FF:000003">
    <property type="entry name" value="16S rRNA (Cytosine(967)-C(5))-methyltransferase RsmB"/>
    <property type="match status" value="1"/>
</dbReference>
<keyword evidence="5" id="KW-0963">Cytoplasm</keyword>
<evidence type="ECO:0000256" key="10">
    <source>
        <dbReference type="ARBA" id="ARBA00022884"/>
    </source>
</evidence>
<comment type="similarity">
    <text evidence="3 14">Belongs to the class I-like SAM-binding methyltransferase superfamily. RsmB/NOP family.</text>
</comment>
<dbReference type="KEGG" id="ssch:LH95_07720"/>
<dbReference type="InterPro" id="IPR023267">
    <property type="entry name" value="RCMT"/>
</dbReference>
<dbReference type="InterPro" id="IPR054728">
    <property type="entry name" value="RsmB-like_ferredoxin"/>
</dbReference>
<reference evidence="18" key="2">
    <citation type="submission" date="2018-06" db="EMBL/GenBank/DDBJ databases">
        <authorList>
            <consortium name="Pathogen Informatics"/>
            <person name="Doyle S."/>
        </authorList>
    </citation>
    <scope>NUCLEOTIDE SEQUENCE [LARGE SCALE GENOMIC DNA]</scope>
    <source>
        <strain evidence="18">NCTC12218</strain>
    </source>
</reference>
<evidence type="ECO:0000256" key="3">
    <source>
        <dbReference type="ARBA" id="ARBA00007494"/>
    </source>
</evidence>
<feature type="binding site" evidence="14">
    <location>
        <begin position="255"/>
        <end position="261"/>
    </location>
    <ligand>
        <name>S-adenosyl-L-methionine</name>
        <dbReference type="ChEBI" id="CHEBI:59789"/>
    </ligand>
</feature>
<keyword evidence="7 14" id="KW-0489">Methyltransferase</keyword>
<dbReference type="GO" id="GO:0008649">
    <property type="term" value="F:rRNA methyltransferase activity"/>
    <property type="evidence" value="ECO:0007669"/>
    <property type="project" value="InterPro"/>
</dbReference>
<feature type="binding site" evidence="14">
    <location>
        <position position="279"/>
    </location>
    <ligand>
        <name>S-adenosyl-L-methionine</name>
        <dbReference type="ChEBI" id="CHEBI:59789"/>
    </ligand>
</feature>
<dbReference type="AlphaFoldDB" id="A0A7Z7QQR9"/>
<evidence type="ECO:0000259" key="15">
    <source>
        <dbReference type="PROSITE" id="PS51686"/>
    </source>
</evidence>
<dbReference type="PRINTS" id="PR02008">
    <property type="entry name" value="RCMTFAMILY"/>
</dbReference>
<evidence type="ECO:0000256" key="14">
    <source>
        <dbReference type="PROSITE-ProRule" id="PRU01023"/>
    </source>
</evidence>
<keyword evidence="10 14" id="KW-0694">RNA-binding</keyword>
<dbReference type="EMBL" id="LR962863">
    <property type="protein sequence ID" value="CAD7360053.1"/>
    <property type="molecule type" value="Genomic_DNA"/>
</dbReference>
<dbReference type="NCBIfam" id="TIGR00563">
    <property type="entry name" value="rsmB"/>
    <property type="match status" value="1"/>
</dbReference>
<keyword evidence="6" id="KW-0698">rRNA processing</keyword>
<dbReference type="PROSITE" id="PS51686">
    <property type="entry name" value="SAM_MT_RSMB_NOP"/>
    <property type="match status" value="1"/>
</dbReference>
<dbReference type="InterPro" id="IPR004573">
    <property type="entry name" value="rRNA_ssu_MeTfrase_B"/>
</dbReference>
<dbReference type="Gene3D" id="1.10.940.10">
    <property type="entry name" value="NusB-like"/>
    <property type="match status" value="1"/>
</dbReference>
<dbReference type="InterPro" id="IPR035926">
    <property type="entry name" value="NusB-like_sf"/>
</dbReference>
<dbReference type="FunFam" id="3.40.50.150:FF:000022">
    <property type="entry name" value="Ribosomal RNA small subunit methyltransferase B"/>
    <property type="match status" value="1"/>
</dbReference>
<comment type="caution">
    <text evidence="14">Lacks conserved residue(s) required for the propagation of feature annotation.</text>
</comment>
<comment type="catalytic activity">
    <reaction evidence="13">
        <text>cytidine(967) in 16S rRNA + S-adenosyl-L-methionine = 5-methylcytidine(967) in 16S rRNA + S-adenosyl-L-homocysteine + H(+)</text>
        <dbReference type="Rhea" id="RHEA:42748"/>
        <dbReference type="Rhea" id="RHEA-COMP:10219"/>
        <dbReference type="Rhea" id="RHEA-COMP:10220"/>
        <dbReference type="ChEBI" id="CHEBI:15378"/>
        <dbReference type="ChEBI" id="CHEBI:57856"/>
        <dbReference type="ChEBI" id="CHEBI:59789"/>
        <dbReference type="ChEBI" id="CHEBI:74483"/>
        <dbReference type="ChEBI" id="CHEBI:82748"/>
        <dbReference type="EC" id="2.1.1.176"/>
    </reaction>
</comment>
<evidence type="ECO:0000256" key="13">
    <source>
        <dbReference type="ARBA" id="ARBA00047283"/>
    </source>
</evidence>
<keyword evidence="8 14" id="KW-0808">Transferase</keyword>
<feature type="domain" description="SAM-dependent MTase RsmB/NOP-type" evidence="15">
    <location>
        <begin position="166"/>
        <end position="432"/>
    </location>
</feature>
<organism evidence="18">
    <name type="scientific">Staphylococcus schleiferi</name>
    <dbReference type="NCBI Taxonomy" id="1295"/>
    <lineage>
        <taxon>Bacteria</taxon>
        <taxon>Bacillati</taxon>
        <taxon>Bacillota</taxon>
        <taxon>Bacilli</taxon>
        <taxon>Bacillales</taxon>
        <taxon>Staphylococcaceae</taxon>
        <taxon>Staphylococcus</taxon>
    </lineage>
</organism>
<dbReference type="Pfam" id="PF22458">
    <property type="entry name" value="RsmF-B_ferredox"/>
    <property type="match status" value="1"/>
</dbReference>
<dbReference type="Gene3D" id="3.30.70.1170">
    <property type="entry name" value="Sun protein, domain 3"/>
    <property type="match status" value="1"/>
</dbReference>
<dbReference type="InterPro" id="IPR018314">
    <property type="entry name" value="RsmB/NOL1/NOP2-like_CS"/>
</dbReference>
<evidence type="ECO:0000256" key="6">
    <source>
        <dbReference type="ARBA" id="ARBA00022552"/>
    </source>
</evidence>
<dbReference type="EC" id="2.1.1.176" evidence="4"/>
<dbReference type="InterPro" id="IPR029063">
    <property type="entry name" value="SAM-dependent_MTases_sf"/>
</dbReference>
<dbReference type="NCBIfam" id="NF011494">
    <property type="entry name" value="PRK14902.1"/>
    <property type="match status" value="1"/>
</dbReference>
<evidence type="ECO:0000256" key="11">
    <source>
        <dbReference type="ARBA" id="ARBA00030399"/>
    </source>
</evidence>
<evidence type="ECO:0000313" key="18">
    <source>
        <dbReference type="EMBL" id="SUM89370.1"/>
    </source>
</evidence>
<dbReference type="InterPro" id="IPR006027">
    <property type="entry name" value="NusB_RsmB_TIM44"/>
</dbReference>
<name>A0A7Z7QQR9_STASC</name>
<dbReference type="PANTHER" id="PTHR22807">
    <property type="entry name" value="NOP2 YEAST -RELATED NOL1/NOP2/FMU SUN DOMAIN-CONTAINING"/>
    <property type="match status" value="1"/>
</dbReference>
<comment type="subcellular location">
    <subcellularLocation>
        <location evidence="2">Cytoplasm</location>
    </subcellularLocation>
</comment>
<dbReference type="PROSITE" id="PS01153">
    <property type="entry name" value="NOL1_NOP2_SUN"/>
    <property type="match status" value="1"/>
</dbReference>
<evidence type="ECO:0000313" key="20">
    <source>
        <dbReference type="Proteomes" id="UP000572988"/>
    </source>
</evidence>
<dbReference type="Proteomes" id="UP000572988">
    <property type="component" value="Unassembled WGS sequence"/>
</dbReference>
<dbReference type="SUPFAM" id="SSF53335">
    <property type="entry name" value="S-adenosyl-L-methionine-dependent methyltransferases"/>
    <property type="match status" value="1"/>
</dbReference>
<dbReference type="SUPFAM" id="SSF48013">
    <property type="entry name" value="NusB-like"/>
    <property type="match status" value="1"/>
</dbReference>
<dbReference type="InterPro" id="IPR001678">
    <property type="entry name" value="MeTrfase_RsmB-F_NOP2_dom"/>
</dbReference>
<dbReference type="Pfam" id="PF01029">
    <property type="entry name" value="NusB"/>
    <property type="match status" value="1"/>
</dbReference>
<reference evidence="16 19" key="3">
    <citation type="submission" date="2020-11" db="EMBL/GenBank/DDBJ databases">
        <authorList>
            <consortium name="Pathogen Informatics"/>
        </authorList>
    </citation>
    <scope>NUCLEOTIDE SEQUENCE [LARGE SCALE GENOMIC DNA]</scope>
    <source>
        <strain evidence="16 19">NCTC12218</strain>
    </source>
</reference>
<keyword evidence="20" id="KW-1185">Reference proteome</keyword>
<dbReference type="RefSeq" id="WP_016424866.1">
    <property type="nucleotide sequence ID" value="NZ_CABKRV010000001.1"/>
</dbReference>
<evidence type="ECO:0000313" key="16">
    <source>
        <dbReference type="EMBL" id="CAD7360053.1"/>
    </source>
</evidence>
<reference evidence="17 20" key="1">
    <citation type="submission" date="2018-01" db="EMBL/GenBank/DDBJ databases">
        <title>Complete genome sequence of Staphylococcus Scheliferi isolated from human.</title>
        <authorList>
            <person name="Abouelkhair M.A."/>
            <person name="Bemis D.A."/>
            <person name="Kania S.A."/>
        </authorList>
    </citation>
    <scope>NUCLEOTIDE SEQUENCE [LARGE SCALE GENOMIC DNA]</scope>
    <source>
        <strain evidence="17 20">ATCC 43808</strain>
    </source>
</reference>
<dbReference type="GO" id="GO:0005737">
    <property type="term" value="C:cytoplasm"/>
    <property type="evidence" value="ECO:0007669"/>
    <property type="project" value="UniProtKB-SubCell"/>
</dbReference>
<sequence length="433" mass="48780">MATVRELSLMTIEAVIKDGAYSNLKMNETLQSYALNPADRALYTELVYGTIKRKLTLDFYLKPFVKTKIKGWVRRLLWMSLYQHLYLDKIPTHAIIHEAVNIAKQRGGQQTGNVVNAILRQVTTQNLPDIDAIKKKEIRLSVKYSIPVWIIKHWLTHFGEAVTTSIAENLLLPAAQTVRVNQTRIAIDEAKEALEKEGLHVEKDDHLPECLHVSGHGVMHTSLFKKGYVSIQDKSSMFVAHMLNLQSGDSVLDSCSAPGGKACHIAELLNGTGQVLATDLHDHKITLIENNIHKLGLTHIKAMQHDATKPYDQMFDKILLDAPCSGLGVIRHKPEIKYTMTPEVIDELVTIQLKLLNNVAQNLKPGGTLVYSTCTIEQLENENVIYTFLKSNHDFEFDPVIDPRNGEYTKTLQLLPQDMNTDGFFITRVKKKG</sequence>
<dbReference type="FunFam" id="1.10.940.10:FF:000006">
    <property type="entry name" value="16S rRNA (Cytosine(967)-C(5))-methyltransferase RsmB"/>
    <property type="match status" value="1"/>
</dbReference>
<evidence type="ECO:0000256" key="2">
    <source>
        <dbReference type="ARBA" id="ARBA00004496"/>
    </source>
</evidence>
<evidence type="ECO:0000313" key="17">
    <source>
        <dbReference type="EMBL" id="NHA33519.1"/>
    </source>
</evidence>
<accession>A0A7Z7QQR9</accession>
<dbReference type="Proteomes" id="UP000264146">
    <property type="component" value="Chromosome"/>
</dbReference>
<dbReference type="Gene3D" id="3.40.50.150">
    <property type="entry name" value="Vaccinia Virus protein VP39"/>
    <property type="match status" value="1"/>
</dbReference>
<evidence type="ECO:0000256" key="5">
    <source>
        <dbReference type="ARBA" id="ARBA00022490"/>
    </source>
</evidence>
<dbReference type="EMBL" id="POVK01000007">
    <property type="protein sequence ID" value="NHA33519.1"/>
    <property type="molecule type" value="Genomic_DNA"/>
</dbReference>
<evidence type="ECO:0000256" key="12">
    <source>
        <dbReference type="ARBA" id="ARBA00031088"/>
    </source>
</evidence>
<feature type="active site" description="Nucleophile" evidence="14">
    <location>
        <position position="374"/>
    </location>
</feature>
<evidence type="ECO:0000256" key="8">
    <source>
        <dbReference type="ARBA" id="ARBA00022679"/>
    </source>
</evidence>
<gene>
    <name evidence="18" type="primary">sun</name>
    <name evidence="17" type="ORF">C1O36_03080</name>
    <name evidence="18" type="ORF">NCTC12218_01716</name>
</gene>
<evidence type="ECO:0000313" key="19">
    <source>
        <dbReference type="Proteomes" id="UP000264146"/>
    </source>
</evidence>
<evidence type="ECO:0000256" key="1">
    <source>
        <dbReference type="ARBA" id="ARBA00002724"/>
    </source>
</evidence>
<dbReference type="GO" id="GO:0006355">
    <property type="term" value="P:regulation of DNA-templated transcription"/>
    <property type="evidence" value="ECO:0007669"/>
    <property type="project" value="InterPro"/>
</dbReference>
<dbReference type="InterPro" id="IPR049560">
    <property type="entry name" value="MeTrfase_RsmB-F_NOP2_cat"/>
</dbReference>
<protein>
    <recommendedName>
        <fullName evidence="4">16S rRNA (cytosine(967)-C(5))-methyltransferase</fullName>
        <ecNumber evidence="4">2.1.1.176</ecNumber>
    </recommendedName>
    <alternativeName>
        <fullName evidence="11">16S rRNA m5C967 methyltransferase</fullName>
    </alternativeName>
    <alternativeName>
        <fullName evidence="12">rRNA (cytosine-C(5)-)-methyltransferase RsmB</fullName>
    </alternativeName>
</protein>
<evidence type="ECO:0000256" key="4">
    <source>
        <dbReference type="ARBA" id="ARBA00012140"/>
    </source>
</evidence>
<dbReference type="GeneID" id="93790326"/>
<proteinExistence type="inferred from homology"/>
<evidence type="ECO:0000256" key="7">
    <source>
        <dbReference type="ARBA" id="ARBA00022603"/>
    </source>
</evidence>
<evidence type="ECO:0000256" key="9">
    <source>
        <dbReference type="ARBA" id="ARBA00022691"/>
    </source>
</evidence>
<dbReference type="GO" id="GO:0003723">
    <property type="term" value="F:RNA binding"/>
    <property type="evidence" value="ECO:0007669"/>
    <property type="project" value="UniProtKB-UniRule"/>
</dbReference>
<comment type="function">
    <text evidence="1">Specifically methylates the cytosine at position 967 (m5C967) of 16S rRNA.</text>
</comment>
<dbReference type="EMBL" id="UHEF01000001">
    <property type="protein sequence ID" value="SUM89370.1"/>
    <property type="molecule type" value="Genomic_DNA"/>
</dbReference>
<dbReference type="PANTHER" id="PTHR22807:SF53">
    <property type="entry name" value="RIBOSOMAL RNA SMALL SUBUNIT METHYLTRANSFERASE B-RELATED"/>
    <property type="match status" value="1"/>
</dbReference>
<dbReference type="Pfam" id="PF01189">
    <property type="entry name" value="Methyltr_RsmB-F"/>
    <property type="match status" value="1"/>
</dbReference>
<keyword evidence="9 14" id="KW-0949">S-adenosyl-L-methionine</keyword>
<feature type="binding site" evidence="14">
    <location>
        <position position="321"/>
    </location>
    <ligand>
        <name>S-adenosyl-L-methionine</name>
        <dbReference type="ChEBI" id="CHEBI:59789"/>
    </ligand>
</feature>
<dbReference type="CDD" id="cd02440">
    <property type="entry name" value="AdoMet_MTases"/>
    <property type="match status" value="1"/>
</dbReference>